<dbReference type="RefSeq" id="WP_021689240.1">
    <property type="nucleotide sequence ID" value="NZ_BASZ01000002.1"/>
</dbReference>
<dbReference type="EMBL" id="BASZ01000002">
    <property type="protein sequence ID" value="GAD48333.1"/>
    <property type="molecule type" value="Genomic_DNA"/>
</dbReference>
<evidence type="ECO:0000313" key="3">
    <source>
        <dbReference type="Proteomes" id="UP000016568"/>
    </source>
</evidence>
<sequence>MDPETSKWSDSEPVTGGQIPGGEGAAAFSLYDFDTSVLPLVLAVPHAGRNYPISLREHMRNPGQSGLRLEDRYVDRVARLAAQETGAALLVAHAPRAMIDLNRAPDDIDRDMIRDGGDFSVGGVSPGWRTRNGLGLIPRRLPGFGELWNAPLEQADVAARIADVHTPYHRALGEVLARLRDRWGAALLLDIHSMPQLPARVSGNPAPLCVLGDRFGTSCDGGLAVAAHAALSEDGLVVAHNRPYAGGYVLDRHGNPGQGIHAMQIEFCRSLYLDSQQVEPSDRLPELGRCLARLVRRLAQDVIQQGRARRWDIAAE</sequence>
<dbReference type="GO" id="GO:0016787">
    <property type="term" value="F:hydrolase activity"/>
    <property type="evidence" value="ECO:0007669"/>
    <property type="project" value="UniProtKB-KW"/>
</dbReference>
<keyword evidence="3" id="KW-1185">Reference proteome</keyword>
<feature type="region of interest" description="Disordered" evidence="1">
    <location>
        <begin position="1"/>
        <end position="21"/>
    </location>
</feature>
<keyword evidence="2" id="KW-0378">Hydrolase</keyword>
<reference evidence="2 3" key="1">
    <citation type="submission" date="2013-09" db="EMBL/GenBank/DDBJ databases">
        <title>Whole genome shotgun sequence of Novosphingobium tardaugens NBRC 16725.</title>
        <authorList>
            <person name="Isaki S."/>
            <person name="Hosoyama A."/>
            <person name="Tsuchikane K."/>
            <person name="Katsumata H."/>
            <person name="Ando Y."/>
            <person name="Yamazaki S."/>
            <person name="Fujita N."/>
        </authorList>
    </citation>
    <scope>NUCLEOTIDE SEQUENCE [LARGE SCALE GENOMIC DNA]</scope>
    <source>
        <strain evidence="2 3">NBRC 16725</strain>
    </source>
</reference>
<gene>
    <name evidence="2" type="ORF">NT2_02_04150</name>
</gene>
<protein>
    <submittedName>
        <fullName evidence="2">Putative N-formylglutamate amidohydrolase</fullName>
    </submittedName>
</protein>
<dbReference type="Gene3D" id="3.40.630.40">
    <property type="entry name" value="Zn-dependent exopeptidases"/>
    <property type="match status" value="1"/>
</dbReference>
<dbReference type="AlphaFoldDB" id="U3A0R5"/>
<dbReference type="SUPFAM" id="SSF53187">
    <property type="entry name" value="Zn-dependent exopeptidases"/>
    <property type="match status" value="1"/>
</dbReference>
<dbReference type="eggNOG" id="COG3741">
    <property type="taxonomic scope" value="Bacteria"/>
</dbReference>
<evidence type="ECO:0000313" key="2">
    <source>
        <dbReference type="EMBL" id="GAD48333.1"/>
    </source>
</evidence>
<dbReference type="Proteomes" id="UP000016568">
    <property type="component" value="Unassembled WGS sequence"/>
</dbReference>
<dbReference type="InterPro" id="IPR007709">
    <property type="entry name" value="N-FG_amidohydro"/>
</dbReference>
<organism evidence="2 3">
    <name type="scientific">Caenibius tardaugens NBRC 16725</name>
    <dbReference type="NCBI Taxonomy" id="1219035"/>
    <lineage>
        <taxon>Bacteria</taxon>
        <taxon>Pseudomonadati</taxon>
        <taxon>Pseudomonadota</taxon>
        <taxon>Alphaproteobacteria</taxon>
        <taxon>Sphingomonadales</taxon>
        <taxon>Erythrobacteraceae</taxon>
        <taxon>Caenibius</taxon>
    </lineage>
</organism>
<evidence type="ECO:0000256" key="1">
    <source>
        <dbReference type="SAM" id="MobiDB-lite"/>
    </source>
</evidence>
<feature type="compositionally biased region" description="Basic and acidic residues" evidence="1">
    <location>
        <begin position="1"/>
        <end position="10"/>
    </location>
</feature>
<name>U3A0R5_9SPHN</name>
<accession>U3A0R5</accession>
<dbReference type="OrthoDB" id="9802050at2"/>
<comment type="caution">
    <text evidence="2">The sequence shown here is derived from an EMBL/GenBank/DDBJ whole genome shotgun (WGS) entry which is preliminary data.</text>
</comment>
<dbReference type="Pfam" id="PF05013">
    <property type="entry name" value="FGase"/>
    <property type="match status" value="1"/>
</dbReference>
<dbReference type="KEGG" id="ntd:EGO55_01620"/>
<proteinExistence type="predicted"/>